<dbReference type="Pfam" id="PF05016">
    <property type="entry name" value="ParE_toxin"/>
    <property type="match status" value="1"/>
</dbReference>
<dbReference type="Gene3D" id="3.30.2310.20">
    <property type="entry name" value="RelE-like"/>
    <property type="match status" value="1"/>
</dbReference>
<evidence type="ECO:0000256" key="2">
    <source>
        <dbReference type="ARBA" id="ARBA00022649"/>
    </source>
</evidence>
<organism evidence="3 4">
    <name type="scientific">Schaalia odontolytica</name>
    <dbReference type="NCBI Taxonomy" id="1660"/>
    <lineage>
        <taxon>Bacteria</taxon>
        <taxon>Bacillati</taxon>
        <taxon>Actinomycetota</taxon>
        <taxon>Actinomycetes</taxon>
        <taxon>Actinomycetales</taxon>
        <taxon>Actinomycetaceae</taxon>
        <taxon>Schaalia</taxon>
    </lineage>
</organism>
<dbReference type="OrthoDB" id="5326046at2"/>
<dbReference type="NCBIfam" id="TIGR02385">
    <property type="entry name" value="RelE_StbE"/>
    <property type="match status" value="1"/>
</dbReference>
<comment type="caution">
    <text evidence="3">The sequence shown here is derived from an EMBL/GenBank/DDBJ whole genome shotgun (WGS) entry which is preliminary data.</text>
</comment>
<keyword evidence="2" id="KW-1277">Toxin-antitoxin system</keyword>
<dbReference type="SUPFAM" id="SSF143011">
    <property type="entry name" value="RelE-like"/>
    <property type="match status" value="1"/>
</dbReference>
<evidence type="ECO:0000313" key="3">
    <source>
        <dbReference type="EMBL" id="KSW10853.1"/>
    </source>
</evidence>
<dbReference type="InterPro" id="IPR007712">
    <property type="entry name" value="RelE/ParE_toxin"/>
</dbReference>
<dbReference type="EMBL" id="LLVT01000002">
    <property type="protein sequence ID" value="KSW10853.1"/>
    <property type="molecule type" value="Genomic_DNA"/>
</dbReference>
<dbReference type="InterPro" id="IPR035093">
    <property type="entry name" value="RelE/ParE_toxin_dom_sf"/>
</dbReference>
<proteinExistence type="inferred from homology"/>
<accession>A0A0V8RRW0</accession>
<evidence type="ECO:0000313" key="4">
    <source>
        <dbReference type="Proteomes" id="UP000054686"/>
    </source>
</evidence>
<gene>
    <name evidence="3" type="ORF">APY09_05090</name>
</gene>
<protein>
    <submittedName>
        <fullName evidence="3">Plasmid stabilization protein</fullName>
    </submittedName>
</protein>
<evidence type="ECO:0000256" key="1">
    <source>
        <dbReference type="ARBA" id="ARBA00006226"/>
    </source>
</evidence>
<comment type="similarity">
    <text evidence="1">Belongs to the RelE toxin family.</text>
</comment>
<reference evidence="3 4" key="1">
    <citation type="submission" date="2015-10" db="EMBL/GenBank/DDBJ databases">
        <title>Draft Genome of Actinomyces odontolyticus subsp. actinosynbacter strain XH001.</title>
        <authorList>
            <person name="Mclean J.S."/>
            <person name="He X."/>
        </authorList>
    </citation>
    <scope>NUCLEOTIDE SEQUENCE [LARGE SCALE GENOMIC DNA]</scope>
    <source>
        <strain evidence="3 4">XH001</strain>
    </source>
</reference>
<name>A0A0V8RRW0_9ACTO</name>
<dbReference type="AlphaFoldDB" id="A0A0V8RRW0"/>
<dbReference type="RefSeq" id="WP_060566485.1">
    <property type="nucleotide sequence ID" value="NZ_CP040006.1"/>
</dbReference>
<sequence>MYRVEFTSAAARQVRKLDRPVRARLLDAIESLATSPHPDGVKKLASSENAWRIRVGDYRIIYSIEDDILVVTVVRVAHRREVYRS</sequence>
<dbReference type="Proteomes" id="UP000054686">
    <property type="component" value="Unassembled WGS sequence"/>
</dbReference>
<dbReference type="PANTHER" id="PTHR35601:SF1">
    <property type="entry name" value="TOXIN RELE"/>
    <property type="match status" value="1"/>
</dbReference>
<dbReference type="PANTHER" id="PTHR35601">
    <property type="entry name" value="TOXIN RELE"/>
    <property type="match status" value="1"/>
</dbReference>